<keyword evidence="3" id="KW-1003">Cell membrane</keyword>
<dbReference type="RefSeq" id="WP_273951443.1">
    <property type="nucleotide sequence ID" value="NZ_JAQSIP010000004.1"/>
</dbReference>
<evidence type="ECO:0000256" key="9">
    <source>
        <dbReference type="SAM" id="Phobius"/>
    </source>
</evidence>
<evidence type="ECO:0000313" key="12">
    <source>
        <dbReference type="Proteomes" id="UP001528673"/>
    </source>
</evidence>
<name>A0ABT5MYC5_9BURK</name>
<evidence type="ECO:0000259" key="10">
    <source>
        <dbReference type="Pfam" id="PF11356"/>
    </source>
</evidence>
<evidence type="ECO:0000256" key="6">
    <source>
        <dbReference type="ARBA" id="ARBA00022927"/>
    </source>
</evidence>
<dbReference type="InterPro" id="IPR024961">
    <property type="entry name" value="T2SS_GspC_N"/>
</dbReference>
<keyword evidence="7 9" id="KW-1133">Transmembrane helix</keyword>
<dbReference type="Gene3D" id="2.30.30.830">
    <property type="match status" value="1"/>
</dbReference>
<keyword evidence="4" id="KW-0997">Cell inner membrane</keyword>
<evidence type="ECO:0000256" key="5">
    <source>
        <dbReference type="ARBA" id="ARBA00022692"/>
    </source>
</evidence>
<dbReference type="Pfam" id="PF11356">
    <property type="entry name" value="T2SSC"/>
    <property type="match status" value="1"/>
</dbReference>
<protein>
    <submittedName>
        <fullName evidence="11">Type II secretion system protein N</fullName>
    </submittedName>
</protein>
<evidence type="ECO:0000256" key="7">
    <source>
        <dbReference type="ARBA" id="ARBA00022989"/>
    </source>
</evidence>
<dbReference type="Proteomes" id="UP001528673">
    <property type="component" value="Unassembled WGS sequence"/>
</dbReference>
<feature type="domain" description="Type II secretion system protein GspC N-terminal" evidence="10">
    <location>
        <begin position="84"/>
        <end position="133"/>
    </location>
</feature>
<evidence type="ECO:0000256" key="1">
    <source>
        <dbReference type="ARBA" id="ARBA00004533"/>
    </source>
</evidence>
<reference evidence="11 12" key="1">
    <citation type="submission" date="2023-02" db="EMBL/GenBank/DDBJ databases">
        <title>Bacterial whole genomic sequence of Curvibacter sp. HBC61.</title>
        <authorList>
            <person name="Le V."/>
            <person name="Ko S.-R."/>
            <person name="Ahn C.-Y."/>
            <person name="Oh H.-M."/>
        </authorList>
    </citation>
    <scope>NUCLEOTIDE SEQUENCE [LARGE SCALE GENOMIC DNA]</scope>
    <source>
        <strain evidence="11 12">HBC61</strain>
    </source>
</reference>
<sequence>MTSPTLSPARSWAIRGVSFTVWALAAGSAVFWGLRLSQPALPPAVEVVGASAVTADPAVLARFLGAPNGQAPAVPGGAALAGRFSLVGVVADGHRWGAALIAVDGKPARPYRVGAVIEDGVTLLAVEQRRAVLGPSREAPPSLVLDLPALKP</sequence>
<keyword evidence="5 9" id="KW-0812">Transmembrane</keyword>
<proteinExistence type="predicted"/>
<gene>
    <name evidence="11" type="ORF">PSQ40_10860</name>
</gene>
<comment type="caution">
    <text evidence="11">The sequence shown here is derived from an EMBL/GenBank/DDBJ whole genome shotgun (WGS) entry which is preliminary data.</text>
</comment>
<feature type="transmembrane region" description="Helical" evidence="9">
    <location>
        <begin position="12"/>
        <end position="34"/>
    </location>
</feature>
<accession>A0ABT5MYC5</accession>
<evidence type="ECO:0000256" key="2">
    <source>
        <dbReference type="ARBA" id="ARBA00022448"/>
    </source>
</evidence>
<keyword evidence="2" id="KW-0813">Transport</keyword>
<keyword evidence="8 9" id="KW-0472">Membrane</keyword>
<dbReference type="EMBL" id="JAQSIP010000004">
    <property type="protein sequence ID" value="MDD0839073.1"/>
    <property type="molecule type" value="Genomic_DNA"/>
</dbReference>
<organism evidence="11 12">
    <name type="scientific">Curvibacter cyanobacteriorum</name>
    <dbReference type="NCBI Taxonomy" id="3026422"/>
    <lineage>
        <taxon>Bacteria</taxon>
        <taxon>Pseudomonadati</taxon>
        <taxon>Pseudomonadota</taxon>
        <taxon>Betaproteobacteria</taxon>
        <taxon>Burkholderiales</taxon>
        <taxon>Comamonadaceae</taxon>
        <taxon>Curvibacter</taxon>
    </lineage>
</organism>
<keyword evidence="12" id="KW-1185">Reference proteome</keyword>
<comment type="subcellular location">
    <subcellularLocation>
        <location evidence="1">Cell inner membrane</location>
    </subcellularLocation>
</comment>
<evidence type="ECO:0000256" key="8">
    <source>
        <dbReference type="ARBA" id="ARBA00023136"/>
    </source>
</evidence>
<evidence type="ECO:0000256" key="3">
    <source>
        <dbReference type="ARBA" id="ARBA00022475"/>
    </source>
</evidence>
<keyword evidence="6" id="KW-0653">Protein transport</keyword>
<evidence type="ECO:0000256" key="4">
    <source>
        <dbReference type="ARBA" id="ARBA00022519"/>
    </source>
</evidence>
<evidence type="ECO:0000313" key="11">
    <source>
        <dbReference type="EMBL" id="MDD0839073.1"/>
    </source>
</evidence>